<name>D1VZW2_9BACT</name>
<proteinExistence type="predicted"/>
<evidence type="ECO:0000256" key="1">
    <source>
        <dbReference type="SAM" id="SignalP"/>
    </source>
</evidence>
<dbReference type="PROSITE" id="PS51257">
    <property type="entry name" value="PROKAR_LIPOPROTEIN"/>
    <property type="match status" value="1"/>
</dbReference>
<comment type="caution">
    <text evidence="2">The sequence shown here is derived from an EMBL/GenBank/DDBJ whole genome shotgun (WGS) entry which is preliminary data.</text>
</comment>
<organism evidence="2 3">
    <name type="scientific">Hoylesella timonensis CRIS 5C-B1</name>
    <dbReference type="NCBI Taxonomy" id="679189"/>
    <lineage>
        <taxon>Bacteria</taxon>
        <taxon>Pseudomonadati</taxon>
        <taxon>Bacteroidota</taxon>
        <taxon>Bacteroidia</taxon>
        <taxon>Bacteroidales</taxon>
        <taxon>Prevotellaceae</taxon>
        <taxon>Hoylesella</taxon>
    </lineage>
</organism>
<evidence type="ECO:0008006" key="4">
    <source>
        <dbReference type="Google" id="ProtNLM"/>
    </source>
</evidence>
<feature type="chain" id="PRO_5003025905" description="Lipoprotein" evidence="1">
    <location>
        <begin position="31"/>
        <end position="837"/>
    </location>
</feature>
<dbReference type="AlphaFoldDB" id="D1VZW2"/>
<feature type="signal peptide" evidence="1">
    <location>
        <begin position="1"/>
        <end position="30"/>
    </location>
</feature>
<dbReference type="Proteomes" id="UP000004001">
    <property type="component" value="Unassembled WGS sequence"/>
</dbReference>
<protein>
    <recommendedName>
        <fullName evidence="4">Lipoprotein</fullName>
    </recommendedName>
</protein>
<evidence type="ECO:0000313" key="3">
    <source>
        <dbReference type="Proteomes" id="UP000004001"/>
    </source>
</evidence>
<dbReference type="EMBL" id="ADEF01000042">
    <property type="protein sequence ID" value="EFA97298.1"/>
    <property type="molecule type" value="Genomic_DNA"/>
</dbReference>
<keyword evidence="3" id="KW-1185">Reference proteome</keyword>
<reference evidence="2 3" key="1">
    <citation type="submission" date="2009-12" db="EMBL/GenBank/DDBJ databases">
        <title>Genome Sequence of Prevotella timonensis CRIS 5C-B1.</title>
        <authorList>
            <person name="Durkin A.S."/>
            <person name="Madupu R."/>
            <person name="Torralba M."/>
            <person name="Methe B."/>
            <person name="Sutton G."/>
            <person name="Strausberg R.L."/>
            <person name="Nelson K.E."/>
        </authorList>
    </citation>
    <scope>NUCLEOTIDE SEQUENCE [LARGE SCALE GENOMIC DNA]</scope>
    <source>
        <strain evidence="2 3">CRIS 5C-B1</strain>
    </source>
</reference>
<dbReference type="RefSeq" id="WP_008124367.1">
    <property type="nucleotide sequence ID" value="NZ_ADEF01000042.1"/>
</dbReference>
<evidence type="ECO:0000313" key="2">
    <source>
        <dbReference type="EMBL" id="EFA97298.1"/>
    </source>
</evidence>
<gene>
    <name evidence="2" type="ORF">HMPREF9019_0105</name>
</gene>
<keyword evidence="1" id="KW-0732">Signal</keyword>
<sequence length="837" mass="95403">MTPLMRINKQKTLALLALLVIACTGLTSCADENLVNNNGGENVNPADAKLATTTVTFSADAGMQLPNVTRALDPDAPATRAVSLNDLYMPLAEGSNLKARVFVVKADENSTKMINGEKAVDPDKVVMGAGEIKWDVVSEHKGGGVHLYSKEDLLTLTWLDNSAVIRPDEEWYICGIIGGEYSEDFKEAAKKADNANQKKLYNQLYNFYVKMNPSSEHNTRDEKGRLRVTAAFSTGWTKLKVEKPNVINLRKWAFDAMGTLLRFKVKRDTKLVKPEAHKYTFASSQLTANGGFMMMPMSLFAKGNVLDMEHGKGLDCEIRPWEASIDRNFYWQYDDERHLHFNNVTDTDPSKENTGVYGAPFYEYRYTCDAAKMRGRKADKDYDEFYVWGMPVPLPNYNGTTQITAERGSFMLGRKQPKDSKYPYADEWLYAKAVDPATNSNEYKLKDFAQTRGKAFSIELGVCRPCFSAKEGDKLKYAWPNPLERLAVTNSMTNQKGWHDSNKPNGNDKGYGEINNWTLKQGIFKIKFVTWGQSMLPANYHVPNSEEWGCAIPNIYTSIHDRWLEKNLLSWDYITPGATPWFEMYNPGEDDPRSNIAAGETHNNNKLSLQEELHWGEYPAFYSYFMQDREKGEMFAIRFDGTNKDAKLKNQGYTMGRRYRCAYRWRLINMGGKGDGANDSHGMRLVVQSRWIGNANVGLNDIKDDAWWGKSSPDNPLFETDCYRVLPLVGYPYTGSGWTYYVSYWSRTRWKSISVTKDDESTNRTMCFRRIGNDGFERGHNDGLKYFLPVRLFVNRGVDEFGGEAPRQKQHDKDQTTLISRKADGNVTNWNWTPKNY</sequence>
<accession>D1VZW2</accession>